<comment type="subcellular location">
    <subcellularLocation>
        <location evidence="1">Nucleus</location>
    </subcellularLocation>
</comment>
<evidence type="ECO:0000256" key="1">
    <source>
        <dbReference type="ARBA" id="ARBA00004123"/>
    </source>
</evidence>
<name>A0A7N0RDU4_KALFE</name>
<evidence type="ECO:0000256" key="5">
    <source>
        <dbReference type="ARBA" id="ARBA00023242"/>
    </source>
</evidence>
<protein>
    <recommendedName>
        <fullName evidence="6">MADS-box domain-containing protein</fullName>
    </recommendedName>
</protein>
<dbReference type="Proteomes" id="UP000594263">
    <property type="component" value="Unplaced"/>
</dbReference>
<organism evidence="7 8">
    <name type="scientific">Kalanchoe fedtschenkoi</name>
    <name type="common">Lavender scallops</name>
    <name type="synonym">South American air plant</name>
    <dbReference type="NCBI Taxonomy" id="63787"/>
    <lineage>
        <taxon>Eukaryota</taxon>
        <taxon>Viridiplantae</taxon>
        <taxon>Streptophyta</taxon>
        <taxon>Embryophyta</taxon>
        <taxon>Tracheophyta</taxon>
        <taxon>Spermatophyta</taxon>
        <taxon>Magnoliopsida</taxon>
        <taxon>eudicotyledons</taxon>
        <taxon>Gunneridae</taxon>
        <taxon>Pentapetalae</taxon>
        <taxon>Saxifragales</taxon>
        <taxon>Crassulaceae</taxon>
        <taxon>Kalanchoe</taxon>
    </lineage>
</organism>
<dbReference type="GO" id="GO:0003677">
    <property type="term" value="F:DNA binding"/>
    <property type="evidence" value="ECO:0007669"/>
    <property type="project" value="UniProtKB-KW"/>
</dbReference>
<dbReference type="InterPro" id="IPR036879">
    <property type="entry name" value="TF_MADSbox_sf"/>
</dbReference>
<dbReference type="InterPro" id="IPR050142">
    <property type="entry name" value="MADS-box/MEF2_TF"/>
</dbReference>
<dbReference type="Gene3D" id="3.40.1810.10">
    <property type="entry name" value="Transcription factor, MADS-box"/>
    <property type="match status" value="1"/>
</dbReference>
<reference evidence="7" key="1">
    <citation type="submission" date="2021-01" db="UniProtKB">
        <authorList>
            <consortium name="EnsemblPlants"/>
        </authorList>
    </citation>
    <scope>IDENTIFICATION</scope>
</reference>
<dbReference type="CDD" id="cd00120">
    <property type="entry name" value="MADS"/>
    <property type="match status" value="1"/>
</dbReference>
<accession>A0A7N0RDU4</accession>
<feature type="domain" description="MADS-box" evidence="6">
    <location>
        <begin position="4"/>
        <end position="56"/>
    </location>
</feature>
<dbReference type="InterPro" id="IPR002100">
    <property type="entry name" value="TF_MADSbox"/>
</dbReference>
<dbReference type="AlphaFoldDB" id="A0A7N0RDU4"/>
<dbReference type="GO" id="GO:0046983">
    <property type="term" value="F:protein dimerization activity"/>
    <property type="evidence" value="ECO:0007669"/>
    <property type="project" value="InterPro"/>
</dbReference>
<dbReference type="SMART" id="SM00432">
    <property type="entry name" value="MADS"/>
    <property type="match status" value="1"/>
</dbReference>
<evidence type="ECO:0000256" key="3">
    <source>
        <dbReference type="ARBA" id="ARBA00023125"/>
    </source>
</evidence>
<keyword evidence="2" id="KW-0805">Transcription regulation</keyword>
<dbReference type="PANTHER" id="PTHR48019">
    <property type="entry name" value="SERUM RESPONSE FACTOR HOMOLOG"/>
    <property type="match status" value="1"/>
</dbReference>
<dbReference type="SUPFAM" id="SSF55455">
    <property type="entry name" value="SRF-like"/>
    <property type="match status" value="1"/>
</dbReference>
<proteinExistence type="predicted"/>
<sequence>MGGTGKKKIEIKRIEDLNKRYITFSKRRPGLFKKAEELSELTGCGVAALAFSPTAKKLHKFGEMALIDRYLEDTGAGQGQVALGWESGNQNEVSVEAALRFLAGKNLGAIYDLGELVEMRSVLGRIRECLVQHLNSG</sequence>
<keyword evidence="4" id="KW-0804">Transcription</keyword>
<dbReference type="PRINTS" id="PR00404">
    <property type="entry name" value="MADSDOMAIN"/>
</dbReference>
<dbReference type="GO" id="GO:0005634">
    <property type="term" value="C:nucleus"/>
    <property type="evidence" value="ECO:0007669"/>
    <property type="project" value="UniProtKB-SubCell"/>
</dbReference>
<evidence type="ECO:0000256" key="2">
    <source>
        <dbReference type="ARBA" id="ARBA00023015"/>
    </source>
</evidence>
<keyword evidence="3" id="KW-0238">DNA-binding</keyword>
<evidence type="ECO:0000313" key="8">
    <source>
        <dbReference type="Proteomes" id="UP000594263"/>
    </source>
</evidence>
<dbReference type="PROSITE" id="PS50066">
    <property type="entry name" value="MADS_BOX_2"/>
    <property type="match status" value="1"/>
</dbReference>
<keyword evidence="5" id="KW-0539">Nucleus</keyword>
<evidence type="ECO:0000313" key="7">
    <source>
        <dbReference type="EnsemblPlants" id="Kaladp0008s0873.1.v1.1.CDS.1"/>
    </source>
</evidence>
<dbReference type="Pfam" id="PF00319">
    <property type="entry name" value="SRF-TF"/>
    <property type="match status" value="1"/>
</dbReference>
<keyword evidence="8" id="KW-1185">Reference proteome</keyword>
<evidence type="ECO:0000259" key="6">
    <source>
        <dbReference type="PROSITE" id="PS50066"/>
    </source>
</evidence>
<dbReference type="EnsemblPlants" id="Kaladp0008s0873.1.v1.1">
    <property type="protein sequence ID" value="Kaladp0008s0873.1.v1.1.CDS.1"/>
    <property type="gene ID" value="Kaladp0008s0873.v1.1"/>
</dbReference>
<evidence type="ECO:0000256" key="4">
    <source>
        <dbReference type="ARBA" id="ARBA00023163"/>
    </source>
</evidence>
<dbReference type="Gramene" id="Kaladp0008s0873.1.v1.1">
    <property type="protein sequence ID" value="Kaladp0008s0873.1.v1.1.CDS.1"/>
    <property type="gene ID" value="Kaladp0008s0873.v1.1"/>
</dbReference>